<evidence type="ECO:0000313" key="2">
    <source>
        <dbReference type="Proteomes" id="UP001370348"/>
    </source>
</evidence>
<keyword evidence="2" id="KW-1185">Reference proteome</keyword>
<dbReference type="Proteomes" id="UP001370348">
    <property type="component" value="Chromosome"/>
</dbReference>
<dbReference type="RefSeq" id="WP_394827857.1">
    <property type="nucleotide sequence ID" value="NZ_CP089984.1"/>
</dbReference>
<accession>A0ABZ2M6U4</accession>
<organism evidence="1 2">
    <name type="scientific">Pendulispora albinea</name>
    <dbReference type="NCBI Taxonomy" id="2741071"/>
    <lineage>
        <taxon>Bacteria</taxon>
        <taxon>Pseudomonadati</taxon>
        <taxon>Myxococcota</taxon>
        <taxon>Myxococcia</taxon>
        <taxon>Myxococcales</taxon>
        <taxon>Sorangiineae</taxon>
        <taxon>Pendulisporaceae</taxon>
        <taxon>Pendulispora</taxon>
    </lineage>
</organism>
<sequence length="146" mass="15716">MIDDTLVRETLMRAGWVPGRRDEARANEWAHQLDSPGGLQIFDAARAALAEFGGLKVDVVGPGIDFAKTSFELDPLLAIGEEDRFEDAASQLARRVYPLGDVGGGHAFLAIDDRGAVYFINESGPTLLGHTIENALAALIQGRNKV</sequence>
<dbReference type="EMBL" id="CP089984">
    <property type="protein sequence ID" value="WXB18215.1"/>
    <property type="molecule type" value="Genomic_DNA"/>
</dbReference>
<gene>
    <name evidence="1" type="ORF">LZC94_13245</name>
</gene>
<protein>
    <submittedName>
        <fullName evidence="1">SUKH-3 domain-containing protein</fullName>
    </submittedName>
</protein>
<reference evidence="1 2" key="1">
    <citation type="submission" date="2021-12" db="EMBL/GenBank/DDBJ databases">
        <title>Discovery of the Pendulisporaceae a myxobacterial family with distinct sporulation behavior and unique specialized metabolism.</title>
        <authorList>
            <person name="Garcia R."/>
            <person name="Popoff A."/>
            <person name="Bader C.D."/>
            <person name="Loehr J."/>
            <person name="Walesch S."/>
            <person name="Walt C."/>
            <person name="Boldt J."/>
            <person name="Bunk B."/>
            <person name="Haeckl F.J.F.P.J."/>
            <person name="Gunesch A.P."/>
            <person name="Birkelbach J."/>
            <person name="Nuebel U."/>
            <person name="Pietschmann T."/>
            <person name="Bach T."/>
            <person name="Mueller R."/>
        </authorList>
    </citation>
    <scope>NUCLEOTIDE SEQUENCE [LARGE SCALE GENOMIC DNA]</scope>
    <source>
        <strain evidence="1 2">MSr11954</strain>
    </source>
</reference>
<dbReference type="Pfam" id="PF14433">
    <property type="entry name" value="SUKH-3"/>
    <property type="match status" value="1"/>
</dbReference>
<evidence type="ECO:0000313" key="1">
    <source>
        <dbReference type="EMBL" id="WXB18215.1"/>
    </source>
</evidence>
<dbReference type="InterPro" id="IPR025850">
    <property type="entry name" value="SUKH-3"/>
</dbReference>
<name>A0ABZ2M6U4_9BACT</name>
<proteinExistence type="predicted"/>